<reference evidence="2 3" key="1">
    <citation type="submission" date="2019-08" db="EMBL/GenBank/DDBJ databases">
        <title>Bacillus genomes from the desert of Cuatro Cienegas, Coahuila.</title>
        <authorList>
            <person name="Olmedo-Alvarez G."/>
        </authorList>
    </citation>
    <scope>NUCLEOTIDE SEQUENCE [LARGE SCALE GENOMIC DNA]</scope>
    <source>
        <strain evidence="2 3">CH128b_4D</strain>
    </source>
</reference>
<dbReference type="Pfam" id="PF06445">
    <property type="entry name" value="GyrI-like"/>
    <property type="match status" value="1"/>
</dbReference>
<protein>
    <submittedName>
        <fullName evidence="2">GyrI-like domain-containing protein</fullName>
    </submittedName>
</protein>
<organism evidence="2 3">
    <name type="scientific">Rossellomorea vietnamensis</name>
    <dbReference type="NCBI Taxonomy" id="218284"/>
    <lineage>
        <taxon>Bacteria</taxon>
        <taxon>Bacillati</taxon>
        <taxon>Bacillota</taxon>
        <taxon>Bacilli</taxon>
        <taxon>Bacillales</taxon>
        <taxon>Bacillaceae</taxon>
        <taxon>Rossellomorea</taxon>
    </lineage>
</organism>
<evidence type="ECO:0000313" key="3">
    <source>
        <dbReference type="Proteomes" id="UP000325182"/>
    </source>
</evidence>
<sequence length="153" mass="17626">MKPRIMKKEGFKALGLKWQGKFEEASQGGIQKLFLELREVTDGIENKAEPGIVKGLSYHNLTGGFTYYLCQEVNDIGEIRYGLEIIEVPAYTYAVLEHKGAEVMNSYGVLYQWIEEQGYSLNQQILQHLEEYPADYHPYEDEPNLLIHIPVKE</sequence>
<dbReference type="AlphaFoldDB" id="A0A5D4MG07"/>
<proteinExistence type="predicted"/>
<dbReference type="SUPFAM" id="SSF55136">
    <property type="entry name" value="Probable bacterial effector-binding domain"/>
    <property type="match status" value="1"/>
</dbReference>
<comment type="caution">
    <text evidence="2">The sequence shown here is derived from an EMBL/GenBank/DDBJ whole genome shotgun (WGS) entry which is preliminary data.</text>
</comment>
<dbReference type="EMBL" id="VTEG01000004">
    <property type="protein sequence ID" value="TYR99975.1"/>
    <property type="molecule type" value="Genomic_DNA"/>
</dbReference>
<dbReference type="SMART" id="SM00871">
    <property type="entry name" value="AraC_E_bind"/>
    <property type="match status" value="1"/>
</dbReference>
<evidence type="ECO:0000313" key="2">
    <source>
        <dbReference type="EMBL" id="TYR99975.1"/>
    </source>
</evidence>
<dbReference type="InterPro" id="IPR029442">
    <property type="entry name" value="GyrI-like"/>
</dbReference>
<dbReference type="Gene3D" id="3.20.80.10">
    <property type="entry name" value="Regulatory factor, effector binding domain"/>
    <property type="match status" value="1"/>
</dbReference>
<dbReference type="RefSeq" id="WP_148953667.1">
    <property type="nucleotide sequence ID" value="NZ_VTEG01000004.1"/>
</dbReference>
<dbReference type="Proteomes" id="UP000325182">
    <property type="component" value="Unassembled WGS sequence"/>
</dbReference>
<gene>
    <name evidence="2" type="ORF">FZC84_09220</name>
</gene>
<accession>A0A5D4MG07</accession>
<dbReference type="InterPro" id="IPR011256">
    <property type="entry name" value="Reg_factor_effector_dom_sf"/>
</dbReference>
<name>A0A5D4MG07_9BACI</name>
<evidence type="ECO:0000259" key="1">
    <source>
        <dbReference type="SMART" id="SM00871"/>
    </source>
</evidence>
<feature type="domain" description="AraC effector-binding" evidence="1">
    <location>
        <begin position="1"/>
        <end position="152"/>
    </location>
</feature>
<dbReference type="InterPro" id="IPR010499">
    <property type="entry name" value="AraC_E-bd"/>
</dbReference>